<protein>
    <submittedName>
        <fullName evidence="1">Uncharacterized protein</fullName>
    </submittedName>
</protein>
<evidence type="ECO:0000313" key="2">
    <source>
        <dbReference type="Proteomes" id="UP000293433"/>
    </source>
</evidence>
<keyword evidence="2" id="KW-1185">Reference proteome</keyword>
<accession>A0A4Q7LBP3</accession>
<dbReference type="RefSeq" id="WP_130483516.1">
    <property type="nucleotide sequence ID" value="NZ_SGWV01000012.1"/>
</dbReference>
<sequence>MNDAGDQQARALRQVEALRLRCEGAADGLAVMQGVKLCLLHRVAPPDWLAQEFVRRHHLVADAHVASWDDAFGRPWPKRTRLASVRRHLALVRQVHSEVWRLAVEHPGRGIRREHLFTDVSLTLNREGLSPGGVERLYYQALAQGFVNVAQWRRSMLALGGSVRKQGLKAAYRQAIDTSTV</sequence>
<dbReference type="OrthoDB" id="8550065at2"/>
<name>A0A4Q7LBP3_9BURK</name>
<proteinExistence type="predicted"/>
<reference evidence="1 2" key="1">
    <citation type="submission" date="2019-02" db="EMBL/GenBank/DDBJ databases">
        <title>Genomic Encyclopedia of Type Strains, Phase IV (KMG-IV): sequencing the most valuable type-strain genomes for metagenomic binning, comparative biology and taxonomic classification.</title>
        <authorList>
            <person name="Goeker M."/>
        </authorList>
    </citation>
    <scope>NUCLEOTIDE SEQUENCE [LARGE SCALE GENOMIC DNA]</scope>
    <source>
        <strain evidence="1 2">DSM 10617</strain>
    </source>
</reference>
<gene>
    <name evidence="1" type="ORF">EV685_3701</name>
</gene>
<dbReference type="AlphaFoldDB" id="A0A4Q7LBP3"/>
<dbReference type="EMBL" id="SGWV01000012">
    <property type="protein sequence ID" value="RZS47496.1"/>
    <property type="molecule type" value="Genomic_DNA"/>
</dbReference>
<organism evidence="1 2">
    <name type="scientific">Sphaerotilus mobilis</name>
    <dbReference type="NCBI Taxonomy" id="47994"/>
    <lineage>
        <taxon>Bacteria</taxon>
        <taxon>Pseudomonadati</taxon>
        <taxon>Pseudomonadota</taxon>
        <taxon>Betaproteobacteria</taxon>
        <taxon>Burkholderiales</taxon>
        <taxon>Sphaerotilaceae</taxon>
        <taxon>Sphaerotilus</taxon>
    </lineage>
</organism>
<dbReference type="Proteomes" id="UP000293433">
    <property type="component" value="Unassembled WGS sequence"/>
</dbReference>
<evidence type="ECO:0000313" key="1">
    <source>
        <dbReference type="EMBL" id="RZS47496.1"/>
    </source>
</evidence>
<comment type="caution">
    <text evidence="1">The sequence shown here is derived from an EMBL/GenBank/DDBJ whole genome shotgun (WGS) entry which is preliminary data.</text>
</comment>